<name>A0AAV3XG49_9CYAN</name>
<evidence type="ECO:0000313" key="2">
    <source>
        <dbReference type="EMBL" id="GET40483.1"/>
    </source>
</evidence>
<comment type="caution">
    <text evidence="2">The sequence shown here is derived from an EMBL/GenBank/DDBJ whole genome shotgun (WGS) entry which is preliminary data.</text>
</comment>
<feature type="compositionally biased region" description="Low complexity" evidence="1">
    <location>
        <begin position="65"/>
        <end position="76"/>
    </location>
</feature>
<organism evidence="2 3">
    <name type="scientific">Microseira wollei NIES-4236</name>
    <dbReference type="NCBI Taxonomy" id="2530354"/>
    <lineage>
        <taxon>Bacteria</taxon>
        <taxon>Bacillati</taxon>
        <taxon>Cyanobacteriota</taxon>
        <taxon>Cyanophyceae</taxon>
        <taxon>Oscillatoriophycideae</taxon>
        <taxon>Aerosakkonematales</taxon>
        <taxon>Aerosakkonemataceae</taxon>
        <taxon>Microseira</taxon>
    </lineage>
</organism>
<dbReference type="EMBL" id="BLAY01000092">
    <property type="protein sequence ID" value="GET40483.1"/>
    <property type="molecule type" value="Genomic_DNA"/>
</dbReference>
<evidence type="ECO:0000256" key="1">
    <source>
        <dbReference type="SAM" id="MobiDB-lite"/>
    </source>
</evidence>
<protein>
    <submittedName>
        <fullName evidence="2">Uncharacterized protein</fullName>
    </submittedName>
</protein>
<sequence>MSQPNKKRDRDRSDEFLIKISVKLPPNHEMHLKISGLSEEMQRWLLSSVGSVLVTVLTTVVFQSPTPQQPTQPTIPAAVDSSLSSSLQKKPGFF</sequence>
<dbReference type="RefSeq" id="WP_226586336.1">
    <property type="nucleotide sequence ID" value="NZ_BLAY01000092.1"/>
</dbReference>
<accession>A0AAV3XG49</accession>
<dbReference type="Proteomes" id="UP001050975">
    <property type="component" value="Unassembled WGS sequence"/>
</dbReference>
<evidence type="ECO:0000313" key="3">
    <source>
        <dbReference type="Proteomes" id="UP001050975"/>
    </source>
</evidence>
<proteinExistence type="predicted"/>
<gene>
    <name evidence="2" type="ORF">MiSe_52920</name>
</gene>
<dbReference type="AlphaFoldDB" id="A0AAV3XG49"/>
<feature type="region of interest" description="Disordered" evidence="1">
    <location>
        <begin position="65"/>
        <end position="94"/>
    </location>
</feature>
<keyword evidence="3" id="KW-1185">Reference proteome</keyword>
<reference evidence="2" key="1">
    <citation type="submission" date="2019-10" db="EMBL/GenBank/DDBJ databases">
        <title>Draft genome sequece of Microseira wollei NIES-4236.</title>
        <authorList>
            <person name="Yamaguchi H."/>
            <person name="Suzuki S."/>
            <person name="Kawachi M."/>
        </authorList>
    </citation>
    <scope>NUCLEOTIDE SEQUENCE</scope>
    <source>
        <strain evidence="2">NIES-4236</strain>
    </source>
</reference>